<dbReference type="SUPFAM" id="SSF52540">
    <property type="entry name" value="P-loop containing nucleoside triphosphate hydrolases"/>
    <property type="match status" value="2"/>
</dbReference>
<organism evidence="10 11">
    <name type="scientific">Trichocladium antarcticum</name>
    <dbReference type="NCBI Taxonomy" id="1450529"/>
    <lineage>
        <taxon>Eukaryota</taxon>
        <taxon>Fungi</taxon>
        <taxon>Dikarya</taxon>
        <taxon>Ascomycota</taxon>
        <taxon>Pezizomycotina</taxon>
        <taxon>Sordariomycetes</taxon>
        <taxon>Sordariomycetidae</taxon>
        <taxon>Sordariales</taxon>
        <taxon>Chaetomiaceae</taxon>
        <taxon>Trichocladium</taxon>
    </lineage>
</organism>
<evidence type="ECO:0000256" key="2">
    <source>
        <dbReference type="ARBA" id="ARBA00022801"/>
    </source>
</evidence>
<name>A0AAN6ZCR7_9PEZI</name>
<dbReference type="PANTHER" id="PTHR24031">
    <property type="entry name" value="RNA HELICASE"/>
    <property type="match status" value="1"/>
</dbReference>
<reference evidence="10" key="2">
    <citation type="submission" date="2023-05" db="EMBL/GenBank/DDBJ databases">
        <authorList>
            <consortium name="Lawrence Berkeley National Laboratory"/>
            <person name="Steindorff A."/>
            <person name="Hensen N."/>
            <person name="Bonometti L."/>
            <person name="Westerberg I."/>
            <person name="Brannstrom I.O."/>
            <person name="Guillou S."/>
            <person name="Cros-Aarteil S."/>
            <person name="Calhoun S."/>
            <person name="Haridas S."/>
            <person name="Kuo A."/>
            <person name="Mondo S."/>
            <person name="Pangilinan J."/>
            <person name="Riley R."/>
            <person name="Labutti K."/>
            <person name="Andreopoulos B."/>
            <person name="Lipzen A."/>
            <person name="Chen C."/>
            <person name="Yanf M."/>
            <person name="Daum C."/>
            <person name="Ng V."/>
            <person name="Clum A."/>
            <person name="Ohm R."/>
            <person name="Martin F."/>
            <person name="Silar P."/>
            <person name="Natvig D."/>
            <person name="Lalanne C."/>
            <person name="Gautier V."/>
            <person name="Ament-Velasquez S.L."/>
            <person name="Kruys A."/>
            <person name="Hutchinson M.I."/>
            <person name="Powell A.J."/>
            <person name="Barry K."/>
            <person name="Miller A.N."/>
            <person name="Grigoriev I.V."/>
            <person name="Debuchy R."/>
            <person name="Gladieux P."/>
            <person name="Thoren M.H."/>
            <person name="Johannesson H."/>
        </authorList>
    </citation>
    <scope>NUCLEOTIDE SEQUENCE</scope>
    <source>
        <strain evidence="10">CBS 123565</strain>
    </source>
</reference>
<dbReference type="PROSITE" id="PS00039">
    <property type="entry name" value="DEAD_ATP_HELICASE"/>
    <property type="match status" value="1"/>
</dbReference>
<dbReference type="EMBL" id="MU853409">
    <property type="protein sequence ID" value="KAK4134300.1"/>
    <property type="molecule type" value="Genomic_DNA"/>
</dbReference>
<evidence type="ECO:0000259" key="8">
    <source>
        <dbReference type="PROSITE" id="PS51192"/>
    </source>
</evidence>
<evidence type="ECO:0000256" key="5">
    <source>
        <dbReference type="ARBA" id="ARBA00022884"/>
    </source>
</evidence>
<dbReference type="GO" id="GO:0003724">
    <property type="term" value="F:RNA helicase activity"/>
    <property type="evidence" value="ECO:0007669"/>
    <property type="project" value="UniProtKB-EC"/>
</dbReference>
<dbReference type="SMART" id="SM00487">
    <property type="entry name" value="DEXDc"/>
    <property type="match status" value="1"/>
</dbReference>
<comment type="similarity">
    <text evidence="6">Belongs to the DEAD box helicase family.</text>
</comment>
<comment type="catalytic activity">
    <reaction evidence="7">
        <text>ATP + H2O = ADP + phosphate + H(+)</text>
        <dbReference type="Rhea" id="RHEA:13065"/>
        <dbReference type="ChEBI" id="CHEBI:15377"/>
        <dbReference type="ChEBI" id="CHEBI:15378"/>
        <dbReference type="ChEBI" id="CHEBI:30616"/>
        <dbReference type="ChEBI" id="CHEBI:43474"/>
        <dbReference type="ChEBI" id="CHEBI:456216"/>
        <dbReference type="EC" id="3.6.4.13"/>
    </reaction>
</comment>
<dbReference type="CDD" id="cd18787">
    <property type="entry name" value="SF2_C_DEAD"/>
    <property type="match status" value="1"/>
</dbReference>
<dbReference type="Pfam" id="PF00270">
    <property type="entry name" value="DEAD"/>
    <property type="match status" value="1"/>
</dbReference>
<proteinExistence type="inferred from homology"/>
<dbReference type="GO" id="GO:0016787">
    <property type="term" value="F:hydrolase activity"/>
    <property type="evidence" value="ECO:0007669"/>
    <property type="project" value="UniProtKB-KW"/>
</dbReference>
<keyword evidence="2 6" id="KW-0378">Hydrolase</keyword>
<evidence type="ECO:0000256" key="7">
    <source>
        <dbReference type="RuleBase" id="RU365068"/>
    </source>
</evidence>
<dbReference type="AlphaFoldDB" id="A0AAN6ZCR7"/>
<evidence type="ECO:0000256" key="4">
    <source>
        <dbReference type="ARBA" id="ARBA00022840"/>
    </source>
</evidence>
<evidence type="ECO:0000313" key="11">
    <source>
        <dbReference type="Proteomes" id="UP001304895"/>
    </source>
</evidence>
<gene>
    <name evidence="10" type="ORF">BT67DRAFT_449850</name>
</gene>
<keyword evidence="5 7" id="KW-0694">RNA-binding</keyword>
<accession>A0AAN6ZCR7</accession>
<reference evidence="10" key="1">
    <citation type="journal article" date="2023" name="Mol. Phylogenet. Evol.">
        <title>Genome-scale phylogeny and comparative genomics of the fungal order Sordariales.</title>
        <authorList>
            <person name="Hensen N."/>
            <person name="Bonometti L."/>
            <person name="Westerberg I."/>
            <person name="Brannstrom I.O."/>
            <person name="Guillou S."/>
            <person name="Cros-Aarteil S."/>
            <person name="Calhoun S."/>
            <person name="Haridas S."/>
            <person name="Kuo A."/>
            <person name="Mondo S."/>
            <person name="Pangilinan J."/>
            <person name="Riley R."/>
            <person name="LaButti K."/>
            <person name="Andreopoulos B."/>
            <person name="Lipzen A."/>
            <person name="Chen C."/>
            <person name="Yan M."/>
            <person name="Daum C."/>
            <person name="Ng V."/>
            <person name="Clum A."/>
            <person name="Steindorff A."/>
            <person name="Ohm R.A."/>
            <person name="Martin F."/>
            <person name="Silar P."/>
            <person name="Natvig D.O."/>
            <person name="Lalanne C."/>
            <person name="Gautier V."/>
            <person name="Ament-Velasquez S.L."/>
            <person name="Kruys A."/>
            <person name="Hutchinson M.I."/>
            <person name="Powell A.J."/>
            <person name="Barry K."/>
            <person name="Miller A.N."/>
            <person name="Grigoriev I.V."/>
            <person name="Debuchy R."/>
            <person name="Gladieux P."/>
            <person name="Hiltunen Thoren M."/>
            <person name="Johannesson H."/>
        </authorList>
    </citation>
    <scope>NUCLEOTIDE SEQUENCE</scope>
    <source>
        <strain evidence="10">CBS 123565</strain>
    </source>
</reference>
<dbReference type="InterPro" id="IPR001650">
    <property type="entry name" value="Helicase_C-like"/>
</dbReference>
<sequence length="623" mass="67074">MMKSSLLRQAAVCRVALAARPAQVALRASSAALALSRASRTTSSLYRPVSSLVRFYSSESAAPERSGHAASGLVTRFTDLGSLGVHERLVEAITRGMGYESMTDVQTLTINSALAGKDIVAQAKTGTGKTLAFLVPAMQKILADQPDLATPSRMRRSADDIRAIIISPTRELAEQIGEEAKRLAKGTGIIVQTAVGGTQKQAMLRKARIEGCHLMVGTPGRLHDLLSDPSSGIAAPRLTALVLDEADRMLEVGFKTELESIVELLPYRGDTPRQTLLYSATLPKNVVNIARTFIDPTNFEFVQTVSGDEVPTHEKVPQFIVPCRGFENMAPTLLELIRREVTSAIQGTAKLPFKAIVFMPTTASVVQYASMFRRVKYDDRLMPKILDIHSKLTQYERTKNATTFRDATDAILFSSDVTARGMDFPNVTHVIQVHLPSARDQYIHRIGRTGRAGKEGQAYLLVSDIEIGTARHRLPGLPIQRCTDLAAASLDASSDNLPKEFEDIKTASKKLPYDILRDCYTSFLGGGMKEVDTQEVVNEINALATNTWGLEETPGISPRQLANMGRGIRGLRAADSPASRYSDRFGGGGGGRGGFAASVIAVVAAAATAGAAVVTVPRGHSGT</sequence>
<comment type="function">
    <text evidence="7">RNA helicase.</text>
</comment>
<keyword evidence="11" id="KW-1185">Reference proteome</keyword>
<evidence type="ECO:0000256" key="6">
    <source>
        <dbReference type="RuleBase" id="RU000492"/>
    </source>
</evidence>
<feature type="domain" description="Helicase C-terminal" evidence="9">
    <location>
        <begin position="329"/>
        <end position="505"/>
    </location>
</feature>
<comment type="caution">
    <text evidence="10">The sequence shown here is derived from an EMBL/GenBank/DDBJ whole genome shotgun (WGS) entry which is preliminary data.</text>
</comment>
<dbReference type="GO" id="GO:0005524">
    <property type="term" value="F:ATP binding"/>
    <property type="evidence" value="ECO:0007669"/>
    <property type="project" value="UniProtKB-UniRule"/>
</dbReference>
<keyword evidence="3 6" id="KW-0347">Helicase</keyword>
<dbReference type="GO" id="GO:0003723">
    <property type="term" value="F:RNA binding"/>
    <property type="evidence" value="ECO:0007669"/>
    <property type="project" value="UniProtKB-UniRule"/>
</dbReference>
<evidence type="ECO:0000259" key="9">
    <source>
        <dbReference type="PROSITE" id="PS51194"/>
    </source>
</evidence>
<dbReference type="SMART" id="SM00490">
    <property type="entry name" value="HELICc"/>
    <property type="match status" value="1"/>
</dbReference>
<dbReference type="PROSITE" id="PS51194">
    <property type="entry name" value="HELICASE_CTER"/>
    <property type="match status" value="1"/>
</dbReference>
<evidence type="ECO:0000256" key="3">
    <source>
        <dbReference type="ARBA" id="ARBA00022806"/>
    </source>
</evidence>
<dbReference type="InterPro" id="IPR000629">
    <property type="entry name" value="RNA-helicase_DEAD-box_CS"/>
</dbReference>
<dbReference type="InterPro" id="IPR011545">
    <property type="entry name" value="DEAD/DEAH_box_helicase_dom"/>
</dbReference>
<protein>
    <recommendedName>
        <fullName evidence="7">ATP-dependent RNA helicase</fullName>
        <ecNumber evidence="7">3.6.4.13</ecNumber>
    </recommendedName>
</protein>
<keyword evidence="4 6" id="KW-0067">ATP-binding</keyword>
<dbReference type="Pfam" id="PF00271">
    <property type="entry name" value="Helicase_C"/>
    <property type="match status" value="1"/>
</dbReference>
<comment type="domain">
    <text evidence="7">The Q motif is unique to and characteristic of the DEAD box family of RNA helicases and controls ATP binding and hydrolysis.</text>
</comment>
<dbReference type="InterPro" id="IPR027417">
    <property type="entry name" value="P-loop_NTPase"/>
</dbReference>
<dbReference type="EC" id="3.6.4.13" evidence="7"/>
<dbReference type="PROSITE" id="PS51192">
    <property type="entry name" value="HELICASE_ATP_BIND_1"/>
    <property type="match status" value="1"/>
</dbReference>
<dbReference type="InterPro" id="IPR014001">
    <property type="entry name" value="Helicase_ATP-bd"/>
</dbReference>
<dbReference type="Gene3D" id="3.40.50.300">
    <property type="entry name" value="P-loop containing nucleotide triphosphate hydrolases"/>
    <property type="match status" value="2"/>
</dbReference>
<dbReference type="Proteomes" id="UP001304895">
    <property type="component" value="Unassembled WGS sequence"/>
</dbReference>
<evidence type="ECO:0000313" key="10">
    <source>
        <dbReference type="EMBL" id="KAK4134300.1"/>
    </source>
</evidence>
<evidence type="ECO:0000256" key="1">
    <source>
        <dbReference type="ARBA" id="ARBA00022741"/>
    </source>
</evidence>
<keyword evidence="1 6" id="KW-0547">Nucleotide-binding</keyword>
<feature type="domain" description="Helicase ATP-binding" evidence="8">
    <location>
        <begin position="110"/>
        <end position="300"/>
    </location>
</feature>